<comment type="caution">
    <text evidence="4">The sequence shown here is derived from an EMBL/GenBank/DDBJ whole genome shotgun (WGS) entry which is preliminary data.</text>
</comment>
<evidence type="ECO:0000256" key="1">
    <source>
        <dbReference type="ARBA" id="ARBA00022578"/>
    </source>
</evidence>
<dbReference type="VEuPathDB" id="FungiDB:RhiirFUN_008978"/>
<dbReference type="Pfam" id="PF00872">
    <property type="entry name" value="Transposase_mut"/>
    <property type="match status" value="1"/>
</dbReference>
<dbReference type="GO" id="GO:0003677">
    <property type="term" value="F:DNA binding"/>
    <property type="evidence" value="ECO:0007669"/>
    <property type="project" value="UniProtKB-KW"/>
</dbReference>
<keyword evidence="1" id="KW-0815">Transposition</keyword>
<evidence type="ECO:0008006" key="6">
    <source>
        <dbReference type="Google" id="ProtNLM"/>
    </source>
</evidence>
<dbReference type="AlphaFoldDB" id="A0A915ZW00"/>
<evidence type="ECO:0000313" key="5">
    <source>
        <dbReference type="Proteomes" id="UP000684084"/>
    </source>
</evidence>
<dbReference type="GO" id="GO:0004803">
    <property type="term" value="F:transposase activity"/>
    <property type="evidence" value="ECO:0007669"/>
    <property type="project" value="InterPro"/>
</dbReference>
<protein>
    <recommendedName>
        <fullName evidence="6">MULE transposase domain-containing protein</fullName>
    </recommendedName>
</protein>
<accession>A0A915ZW00</accession>
<proteinExistence type="predicted"/>
<dbReference type="EMBL" id="CAGKOT010000076">
    <property type="protein sequence ID" value="CAB5392394.1"/>
    <property type="molecule type" value="Genomic_DNA"/>
</dbReference>
<dbReference type="PANTHER" id="PTHR47718:SF7">
    <property type="entry name" value="PROTEIN FAR1-RELATED SEQUENCE"/>
    <property type="match status" value="1"/>
</dbReference>
<reference evidence="4" key="1">
    <citation type="submission" date="2020-05" db="EMBL/GenBank/DDBJ databases">
        <authorList>
            <person name="Rincon C."/>
            <person name="Sanders R I."/>
            <person name="Robbins C."/>
            <person name="Chaturvedi A."/>
        </authorList>
    </citation>
    <scope>NUCLEOTIDE SEQUENCE</scope>
    <source>
        <strain evidence="4">CHB12</strain>
    </source>
</reference>
<evidence type="ECO:0000313" key="4">
    <source>
        <dbReference type="EMBL" id="CAB5392394.1"/>
    </source>
</evidence>
<keyword evidence="3" id="KW-0233">DNA recombination</keyword>
<evidence type="ECO:0000256" key="2">
    <source>
        <dbReference type="ARBA" id="ARBA00023125"/>
    </source>
</evidence>
<dbReference type="PANTHER" id="PTHR47718">
    <property type="entry name" value="OS01G0519700 PROTEIN"/>
    <property type="match status" value="1"/>
</dbReference>
<keyword evidence="2" id="KW-0238">DNA-binding</keyword>
<organism evidence="4 5">
    <name type="scientific">Rhizophagus irregularis</name>
    <dbReference type="NCBI Taxonomy" id="588596"/>
    <lineage>
        <taxon>Eukaryota</taxon>
        <taxon>Fungi</taxon>
        <taxon>Fungi incertae sedis</taxon>
        <taxon>Mucoromycota</taxon>
        <taxon>Glomeromycotina</taxon>
        <taxon>Glomeromycetes</taxon>
        <taxon>Glomerales</taxon>
        <taxon>Glomeraceae</taxon>
        <taxon>Rhizophagus</taxon>
    </lineage>
</organism>
<sequence length="202" mass="24100">MFSNIIKATGIQPVVIITDSDPAVDAAIRQVLSFTYSIHCTFHISQNLNKNLKKLLDSEYQSFIHDFYSCRNCIVENIFQQRFNKLIENYPKAKNYLEHLYKTKEYWAHCYIKHHFTKEMIASFRVESVNACLKRLLNNSNISLYVLMFEIHQQDKEKEYEYWHLSIPNIRRQTNTNFLFTNIIQLNVIIVLKHGLEKNQKF</sequence>
<gene>
    <name evidence="4" type="ORF">CHRIB12_LOCUS22394</name>
</gene>
<dbReference type="GO" id="GO:0006313">
    <property type="term" value="P:DNA transposition"/>
    <property type="evidence" value="ECO:0007669"/>
    <property type="project" value="InterPro"/>
</dbReference>
<dbReference type="InterPro" id="IPR001207">
    <property type="entry name" value="Transposase_mutator"/>
</dbReference>
<name>A0A915ZW00_9GLOM</name>
<dbReference type="Proteomes" id="UP000684084">
    <property type="component" value="Unassembled WGS sequence"/>
</dbReference>
<dbReference type="OrthoDB" id="2430494at2759"/>
<evidence type="ECO:0000256" key="3">
    <source>
        <dbReference type="ARBA" id="ARBA00023172"/>
    </source>
</evidence>